<protein>
    <submittedName>
        <fullName evidence="1">Reverse transcriptase domain-containing protein</fullName>
    </submittedName>
</protein>
<gene>
    <name evidence="1" type="ORF">MIND_00410700</name>
</gene>
<name>A0A8H6SWP0_9AGAR</name>
<proteinExistence type="predicted"/>
<comment type="caution">
    <text evidence="1">The sequence shown here is derived from an EMBL/GenBank/DDBJ whole genome shotgun (WGS) entry which is preliminary data.</text>
</comment>
<evidence type="ECO:0000313" key="2">
    <source>
        <dbReference type="Proteomes" id="UP000636479"/>
    </source>
</evidence>
<dbReference type="InterPro" id="IPR043502">
    <property type="entry name" value="DNA/RNA_pol_sf"/>
</dbReference>
<dbReference type="GO" id="GO:0003964">
    <property type="term" value="F:RNA-directed DNA polymerase activity"/>
    <property type="evidence" value="ECO:0007669"/>
    <property type="project" value="UniProtKB-KW"/>
</dbReference>
<sequence>MLLLVLDAPPGTQAATLDVDAAFRRVPIHPSQQWFFVVSWRDLCYIDHCAPFGPSSSPGIFGQIADAMPALLTSNHIGPLKKWNHWVGPGSFLRHFPFNSTFKYVGFRWDLNAKTVEIPDTKKTRYLTKLEVWVRGSKFNRKEAESVHGTLVHCAMAIRDGRSRLPAILAFAASFSHTSSNFSKRSPNATVLSDINWWRQQLNLPFCGSILIRPPLVSSIPFWVDTSTSWGIGVVFDTVWASWRFQAGWEADGRKIGWVQMLAVEFGLLLAIRRGHENIHFHILSDNQGVLGAVDSGKSRNPEQNRVLRRIVALLRTHTLWITTSYTPSADNLADGPSRGIPLSIPGFSRSFAPFKIPYYVSNLIVDSP</sequence>
<dbReference type="EMBL" id="JACAZF010000004">
    <property type="protein sequence ID" value="KAF7306202.1"/>
    <property type="molecule type" value="Genomic_DNA"/>
</dbReference>
<reference evidence="1" key="1">
    <citation type="submission" date="2020-05" db="EMBL/GenBank/DDBJ databases">
        <title>Mycena genomes resolve the evolution of fungal bioluminescence.</title>
        <authorList>
            <person name="Tsai I.J."/>
        </authorList>
    </citation>
    <scope>NUCLEOTIDE SEQUENCE</scope>
    <source>
        <strain evidence="1">171206Taipei</strain>
    </source>
</reference>
<dbReference type="AlphaFoldDB" id="A0A8H6SWP0"/>
<accession>A0A8H6SWP0</accession>
<dbReference type="PANTHER" id="PTHR33050:SF7">
    <property type="entry name" value="RIBONUCLEASE H"/>
    <property type="match status" value="1"/>
</dbReference>
<keyword evidence="1" id="KW-0808">Transferase</keyword>
<dbReference type="PANTHER" id="PTHR33050">
    <property type="entry name" value="REVERSE TRANSCRIPTASE DOMAIN-CONTAINING PROTEIN"/>
    <property type="match status" value="1"/>
</dbReference>
<keyword evidence="1" id="KW-0695">RNA-directed DNA polymerase</keyword>
<dbReference type="Proteomes" id="UP000636479">
    <property type="component" value="Unassembled WGS sequence"/>
</dbReference>
<dbReference type="OrthoDB" id="3255824at2759"/>
<evidence type="ECO:0000313" key="1">
    <source>
        <dbReference type="EMBL" id="KAF7306202.1"/>
    </source>
</evidence>
<dbReference type="InterPro" id="IPR052055">
    <property type="entry name" value="Hepadnavirus_pol/RT"/>
</dbReference>
<dbReference type="SUPFAM" id="SSF56672">
    <property type="entry name" value="DNA/RNA polymerases"/>
    <property type="match status" value="1"/>
</dbReference>
<dbReference type="RefSeq" id="XP_037221221.1">
    <property type="nucleotide sequence ID" value="XM_037360929.1"/>
</dbReference>
<keyword evidence="1" id="KW-0548">Nucleotidyltransferase</keyword>
<dbReference type="GeneID" id="59343445"/>
<keyword evidence="2" id="KW-1185">Reference proteome</keyword>
<organism evidence="1 2">
    <name type="scientific">Mycena indigotica</name>
    <dbReference type="NCBI Taxonomy" id="2126181"/>
    <lineage>
        <taxon>Eukaryota</taxon>
        <taxon>Fungi</taxon>
        <taxon>Dikarya</taxon>
        <taxon>Basidiomycota</taxon>
        <taxon>Agaricomycotina</taxon>
        <taxon>Agaricomycetes</taxon>
        <taxon>Agaricomycetidae</taxon>
        <taxon>Agaricales</taxon>
        <taxon>Marasmiineae</taxon>
        <taxon>Mycenaceae</taxon>
        <taxon>Mycena</taxon>
    </lineage>
</organism>